<evidence type="ECO:0008006" key="3">
    <source>
        <dbReference type="Google" id="ProtNLM"/>
    </source>
</evidence>
<dbReference type="Proteomes" id="UP000190777">
    <property type="component" value="Unassembled WGS sequence"/>
</dbReference>
<proteinExistence type="predicted"/>
<protein>
    <recommendedName>
        <fullName evidence="3">BrnT family toxin</fullName>
    </recommendedName>
</protein>
<comment type="caution">
    <text evidence="1">The sequence shown here is derived from an EMBL/GenBank/DDBJ whole genome shotgun (WGS) entry which is preliminary data.</text>
</comment>
<sequence length="46" mass="5525">MTIGFSENARLLVVAWVQREDNIRLITAIQAEKKHERLYHTERQLF</sequence>
<keyword evidence="2" id="KW-1185">Reference proteome</keyword>
<gene>
    <name evidence="1" type="ORF">B5J93_00140</name>
</gene>
<organism evidence="1 2">
    <name type="scientific">Moraxella equi</name>
    <dbReference type="NCBI Taxonomy" id="60442"/>
    <lineage>
        <taxon>Bacteria</taxon>
        <taxon>Pseudomonadati</taxon>
        <taxon>Pseudomonadota</taxon>
        <taxon>Gammaproteobacteria</taxon>
        <taxon>Moraxellales</taxon>
        <taxon>Moraxellaceae</taxon>
        <taxon>Moraxella</taxon>
    </lineage>
</organism>
<accession>A0ABX3NLL7</accession>
<evidence type="ECO:0000313" key="1">
    <source>
        <dbReference type="EMBL" id="OPH40223.1"/>
    </source>
</evidence>
<dbReference type="EMBL" id="MXAP01000003">
    <property type="protein sequence ID" value="OPH40223.1"/>
    <property type="molecule type" value="Genomic_DNA"/>
</dbReference>
<reference evidence="1 2" key="1">
    <citation type="submission" date="2017-03" db="EMBL/GenBank/DDBJ databases">
        <title>Draft genome sequence of Moraxella equi CCUG 4950T type strain.</title>
        <authorList>
            <person name="Salva-Serra F."/>
            <person name="Engstrom-Jakobsson H."/>
            <person name="Thorell K."/>
            <person name="Jaen-Luchoro D."/>
            <person name="Gonzales-Siles L."/>
            <person name="Karlsson R."/>
            <person name="Yazdan S."/>
            <person name="Boulund F."/>
            <person name="Johnning A."/>
            <person name="Engstrand L."/>
            <person name="Kristiansson E."/>
            <person name="Moore E."/>
        </authorList>
    </citation>
    <scope>NUCLEOTIDE SEQUENCE [LARGE SCALE GENOMIC DNA]</scope>
    <source>
        <strain evidence="1 2">CCUG 4950</strain>
    </source>
</reference>
<name>A0ABX3NLL7_9GAMM</name>
<evidence type="ECO:0000313" key="2">
    <source>
        <dbReference type="Proteomes" id="UP000190777"/>
    </source>
</evidence>